<reference evidence="7" key="1">
    <citation type="journal article" date="2014" name="Int. J. Syst. Evol. Microbiol.">
        <title>Complete genome sequence of Corynebacterium casei LMG S-19264T (=DSM 44701T), isolated from a smear-ripened cheese.</title>
        <authorList>
            <consortium name="US DOE Joint Genome Institute (JGI-PGF)"/>
            <person name="Walter F."/>
            <person name="Albersmeier A."/>
            <person name="Kalinowski J."/>
            <person name="Ruckert C."/>
        </authorList>
    </citation>
    <scope>NUCLEOTIDE SEQUENCE</scope>
    <source>
        <strain evidence="7">CGMCC 1.12426</strain>
    </source>
</reference>
<comment type="caution">
    <text evidence="7">The sequence shown here is derived from an EMBL/GenBank/DDBJ whole genome shotgun (WGS) entry which is preliminary data.</text>
</comment>
<dbReference type="InterPro" id="IPR003331">
    <property type="entry name" value="UDP_GlcNAc_Epimerase_2_dom"/>
</dbReference>
<evidence type="ECO:0000256" key="3">
    <source>
        <dbReference type="ARBA" id="ARBA00038209"/>
    </source>
</evidence>
<dbReference type="GO" id="GO:0008761">
    <property type="term" value="F:UDP-N-acetylglucosamine 2-epimerase activity"/>
    <property type="evidence" value="ECO:0007669"/>
    <property type="project" value="UniProtKB-EC"/>
</dbReference>
<dbReference type="PANTHER" id="PTHR43174">
    <property type="entry name" value="UDP-N-ACETYLGLUCOSAMINE 2-EPIMERASE"/>
    <property type="match status" value="1"/>
</dbReference>
<evidence type="ECO:0000256" key="4">
    <source>
        <dbReference type="ARBA" id="ARBA00038858"/>
    </source>
</evidence>
<dbReference type="PANTHER" id="PTHR43174:SF2">
    <property type="entry name" value="UDP-N-ACETYLGLUCOSAMINE 2-EPIMERASE"/>
    <property type="match status" value="1"/>
</dbReference>
<name>A0A916TJV9_9HYPH</name>
<dbReference type="InterPro" id="IPR029767">
    <property type="entry name" value="WecB-like"/>
</dbReference>
<sequence>MKNIVCIVGTRPECIKMAPVIKSFANSDWAKVYVVSTGQHRELVAQTLSIFELNVDIDLDVMQHGQTLCGLSSRIFEGIETVFETLNPDLVIVQGDTTSVMVAAIASFYLQIPIAHVEAGLRTGDIKSPFPEEFNRIVAGIVSSLHFAPTKRAFDNLLKEGKTRHSVYLTGNTVIDALLEVSARDLHCQYPTSDKNDLVLVTAHRRENFGEPIKNICRAIRELHDERKDLEFVYPVHPNPNVKSVAQSYLGSLERVYLIPPANYEELVTLIKKSRLVLTDSGGIQEEAPALGKPVLVLRNETERPEAIEANVAVLVGSDRIKIKKWVYQLLDDNILYDSMASGASPYGDGKAALRIETICKNFLHLA</sequence>
<gene>
    <name evidence="7" type="ORF">GCM10011316_20850</name>
</gene>
<comment type="catalytic activity">
    <reaction evidence="2">
        <text>UDP-N-acetyl-alpha-D-glucosamine = UDP-N-acetyl-alpha-D-mannosamine</text>
        <dbReference type="Rhea" id="RHEA:17213"/>
        <dbReference type="ChEBI" id="CHEBI:57705"/>
        <dbReference type="ChEBI" id="CHEBI:68623"/>
        <dbReference type="EC" id="5.1.3.14"/>
    </reaction>
</comment>
<evidence type="ECO:0000256" key="1">
    <source>
        <dbReference type="ARBA" id="ARBA00023235"/>
    </source>
</evidence>
<evidence type="ECO:0000259" key="6">
    <source>
        <dbReference type="Pfam" id="PF02350"/>
    </source>
</evidence>
<dbReference type="Pfam" id="PF02350">
    <property type="entry name" value="Epimerase_2"/>
    <property type="match status" value="1"/>
</dbReference>
<dbReference type="Proteomes" id="UP000605148">
    <property type="component" value="Unassembled WGS sequence"/>
</dbReference>
<dbReference type="EC" id="5.1.3.14" evidence="4"/>
<comment type="similarity">
    <text evidence="3 5">Belongs to the UDP-N-acetylglucosamine 2-epimerase family.</text>
</comment>
<evidence type="ECO:0000313" key="7">
    <source>
        <dbReference type="EMBL" id="GGB48541.1"/>
    </source>
</evidence>
<dbReference type="Gene3D" id="3.40.50.2000">
    <property type="entry name" value="Glycogen Phosphorylase B"/>
    <property type="match status" value="2"/>
</dbReference>
<evidence type="ECO:0000256" key="5">
    <source>
        <dbReference type="RuleBase" id="RU003513"/>
    </source>
</evidence>
<dbReference type="NCBIfam" id="TIGR00236">
    <property type="entry name" value="wecB"/>
    <property type="match status" value="1"/>
</dbReference>
<dbReference type="SUPFAM" id="SSF53756">
    <property type="entry name" value="UDP-Glycosyltransferase/glycogen phosphorylase"/>
    <property type="match status" value="1"/>
</dbReference>
<proteinExistence type="inferred from homology"/>
<keyword evidence="8" id="KW-1185">Reference proteome</keyword>
<evidence type="ECO:0000313" key="8">
    <source>
        <dbReference type="Proteomes" id="UP000605148"/>
    </source>
</evidence>
<feature type="domain" description="UDP-N-acetylglucosamine 2-epimerase" evidence="6">
    <location>
        <begin position="26"/>
        <end position="358"/>
    </location>
</feature>
<dbReference type="EMBL" id="BMFA01000005">
    <property type="protein sequence ID" value="GGB48541.1"/>
    <property type="molecule type" value="Genomic_DNA"/>
</dbReference>
<evidence type="ECO:0000256" key="2">
    <source>
        <dbReference type="ARBA" id="ARBA00036080"/>
    </source>
</evidence>
<keyword evidence="1 5" id="KW-0413">Isomerase</keyword>
<dbReference type="RefSeq" id="WP_206668326.1">
    <property type="nucleotide sequence ID" value="NZ_BMFA01000005.1"/>
</dbReference>
<organism evidence="7 8">
    <name type="scientific">Roseibium aquae</name>
    <dbReference type="NCBI Taxonomy" id="1323746"/>
    <lineage>
        <taxon>Bacteria</taxon>
        <taxon>Pseudomonadati</taxon>
        <taxon>Pseudomonadota</taxon>
        <taxon>Alphaproteobacteria</taxon>
        <taxon>Hyphomicrobiales</taxon>
        <taxon>Stappiaceae</taxon>
        <taxon>Roseibium</taxon>
    </lineage>
</organism>
<protein>
    <recommendedName>
        <fullName evidence="4">UDP-N-acetylglucosamine 2-epimerase (non-hydrolyzing)</fullName>
        <ecNumber evidence="4">5.1.3.14</ecNumber>
    </recommendedName>
</protein>
<reference evidence="7" key="2">
    <citation type="submission" date="2020-09" db="EMBL/GenBank/DDBJ databases">
        <authorList>
            <person name="Sun Q."/>
            <person name="Zhou Y."/>
        </authorList>
    </citation>
    <scope>NUCLEOTIDE SEQUENCE</scope>
    <source>
        <strain evidence="7">CGMCC 1.12426</strain>
    </source>
</reference>
<dbReference type="CDD" id="cd03786">
    <property type="entry name" value="GTB_UDP-GlcNAc_2-Epimerase"/>
    <property type="match status" value="1"/>
</dbReference>
<dbReference type="AlphaFoldDB" id="A0A916TJV9"/>
<accession>A0A916TJV9</accession>